<evidence type="ECO:0000313" key="3">
    <source>
        <dbReference type="Proteomes" id="UP001293254"/>
    </source>
</evidence>
<accession>A0AAE2D0T3</accession>
<comment type="caution">
    <text evidence="2">The sequence shown here is derived from an EMBL/GenBank/DDBJ whole genome shotgun (WGS) entry which is preliminary data.</text>
</comment>
<feature type="non-terminal residue" evidence="2">
    <location>
        <position position="130"/>
    </location>
</feature>
<feature type="compositionally biased region" description="Polar residues" evidence="1">
    <location>
        <begin position="25"/>
        <end position="38"/>
    </location>
</feature>
<dbReference type="AlphaFoldDB" id="A0AAE2D0T3"/>
<evidence type="ECO:0000256" key="1">
    <source>
        <dbReference type="SAM" id="MobiDB-lite"/>
    </source>
</evidence>
<feature type="compositionally biased region" description="Basic residues" evidence="1">
    <location>
        <begin position="1"/>
        <end position="11"/>
    </location>
</feature>
<protein>
    <submittedName>
        <fullName evidence="2">Uncharacterized protein</fullName>
    </submittedName>
</protein>
<reference evidence="2" key="2">
    <citation type="journal article" date="2024" name="Plant">
        <title>Genomic evolution and insights into agronomic trait innovations of Sesamum species.</title>
        <authorList>
            <person name="Miao H."/>
            <person name="Wang L."/>
            <person name="Qu L."/>
            <person name="Liu H."/>
            <person name="Sun Y."/>
            <person name="Le M."/>
            <person name="Wang Q."/>
            <person name="Wei S."/>
            <person name="Zheng Y."/>
            <person name="Lin W."/>
            <person name="Duan Y."/>
            <person name="Cao H."/>
            <person name="Xiong S."/>
            <person name="Wang X."/>
            <person name="Wei L."/>
            <person name="Li C."/>
            <person name="Ma Q."/>
            <person name="Ju M."/>
            <person name="Zhao R."/>
            <person name="Li G."/>
            <person name="Mu C."/>
            <person name="Tian Q."/>
            <person name="Mei H."/>
            <person name="Zhang T."/>
            <person name="Gao T."/>
            <person name="Zhang H."/>
        </authorList>
    </citation>
    <scope>NUCLEOTIDE SEQUENCE</scope>
    <source>
        <strain evidence="2">3651</strain>
    </source>
</reference>
<sequence>MVPRRYRRKFTNKPTEHIARHRSSRSSTDKIISASRNGENLKRIWSAKPKSQTPRISTSDPPANIPLANSFSFLPYEPKVDLSTRERDDGSAQEDSHVSLNVFHNQGDGSTIANLDWHACKLIIVMTWKL</sequence>
<feature type="compositionally biased region" description="Polar residues" evidence="1">
    <location>
        <begin position="49"/>
        <end position="63"/>
    </location>
</feature>
<reference evidence="2" key="1">
    <citation type="submission" date="2020-06" db="EMBL/GenBank/DDBJ databases">
        <authorList>
            <person name="Li T."/>
            <person name="Hu X."/>
            <person name="Zhang T."/>
            <person name="Song X."/>
            <person name="Zhang H."/>
            <person name="Dai N."/>
            <person name="Sheng W."/>
            <person name="Hou X."/>
            <person name="Wei L."/>
        </authorList>
    </citation>
    <scope>NUCLEOTIDE SEQUENCE</scope>
    <source>
        <strain evidence="2">3651</strain>
        <tissue evidence="2">Leaf</tissue>
    </source>
</reference>
<gene>
    <name evidence="2" type="ORF">Salat_0516100</name>
</gene>
<evidence type="ECO:0000313" key="2">
    <source>
        <dbReference type="EMBL" id="KAK4441812.1"/>
    </source>
</evidence>
<keyword evidence="3" id="KW-1185">Reference proteome</keyword>
<organism evidence="2 3">
    <name type="scientific">Sesamum alatum</name>
    <dbReference type="NCBI Taxonomy" id="300844"/>
    <lineage>
        <taxon>Eukaryota</taxon>
        <taxon>Viridiplantae</taxon>
        <taxon>Streptophyta</taxon>
        <taxon>Embryophyta</taxon>
        <taxon>Tracheophyta</taxon>
        <taxon>Spermatophyta</taxon>
        <taxon>Magnoliopsida</taxon>
        <taxon>eudicotyledons</taxon>
        <taxon>Gunneridae</taxon>
        <taxon>Pentapetalae</taxon>
        <taxon>asterids</taxon>
        <taxon>lamiids</taxon>
        <taxon>Lamiales</taxon>
        <taxon>Pedaliaceae</taxon>
        <taxon>Sesamum</taxon>
    </lineage>
</organism>
<proteinExistence type="predicted"/>
<feature type="region of interest" description="Disordered" evidence="1">
    <location>
        <begin position="1"/>
        <end position="63"/>
    </location>
</feature>
<dbReference type="EMBL" id="JACGWO010000001">
    <property type="protein sequence ID" value="KAK4441812.1"/>
    <property type="molecule type" value="Genomic_DNA"/>
</dbReference>
<name>A0AAE2D0T3_9LAMI</name>
<dbReference type="Proteomes" id="UP001293254">
    <property type="component" value="Unassembled WGS sequence"/>
</dbReference>